<keyword evidence="8 9" id="KW-0472">Membrane</keyword>
<dbReference type="GO" id="GO:1902600">
    <property type="term" value="P:proton transmembrane transport"/>
    <property type="evidence" value="ECO:0007669"/>
    <property type="project" value="TreeGrafter"/>
</dbReference>
<dbReference type="Gene3D" id="2.70.150.10">
    <property type="entry name" value="Calcium-transporting ATPase, cytoplasmic transduction domain A"/>
    <property type="match status" value="1"/>
</dbReference>
<proteinExistence type="predicted"/>
<keyword evidence="4" id="KW-0547">Nucleotide-binding</keyword>
<dbReference type="SUPFAM" id="SSF81653">
    <property type="entry name" value="Calcium ATPase, transduction domain A"/>
    <property type="match status" value="1"/>
</dbReference>
<dbReference type="SFLD" id="SFLDF00027">
    <property type="entry name" value="p-type_atpase"/>
    <property type="match status" value="1"/>
</dbReference>
<evidence type="ECO:0000256" key="7">
    <source>
        <dbReference type="ARBA" id="ARBA00022989"/>
    </source>
</evidence>
<sequence>MWIAFTVTILSYKPLGEPNPAIFNLGVAILLLLVIIVSATFYAVVDFHSSRIMNSIKSLIAEDATVIRNGEHQTIPAVDIVVGDVVTLSIGNRVPADLRIVQASSDLRFDRSLLTGESDMVPGSTFCTSPNATETRNLALNSTFVVQGSCTGVVFATGDRTIMGRIVAMSGETKFKLTTVQKEVWYFTKIISTLALGLFALAMIVWAAWLRKTFPGFETASGAIINSIGCLTAFVPQGLPICVALSLTIVAKRMAARSVLVKNLATIETLGCMSVLCSDKTGTLTEGKMKPFVSGSVLSLDNSSPVSQLALIARLCNGAKFESSTNGVAPAQRAVKGDPTDTAILRFAEESLQQCLSIESNIDVLPMLSEIYPKIFEIAFNSRNKWMMSIVNEQKMHADASTTTAVDAIQPLPLSEPWMLIKGAPDILFPSVSSILNAEGVSVPFDLAHRNRLSKVQSEWSSSGERVIAVCKRSLDGMKLSEDPNELEDILYGQIQDLTLIGLISIRDPPRHDVKDAVRVIRAAGVRIFMVTGDFMLTAVAIAKQVGIITQERYDTVKELRLQRKLDYKLDTPSRLLSDMKPSADDPIKSLVLTGDDLVELTAIDWNSILTNYSEIVFARTTPEQKMLIVEETKKRGDNVVAVTGDGVNDAPALKASDIGIAMGSGSDVAKEAASIVLLKDDFASIPVAIELGRLVFDNLKKVIIYLMPAGTYTEFITVFANVFLGMQLALSSYLQVCFSITNDVIMSISLMYEQPESDLMARKPRNARTERLTDWRFFVQIYLFIGLMMWPCAMSMWFLYMSQQGLRFHDVILVYNKWEDGFKGFTIEQLTQFVAVGQCIYYITMVFMQYGGLLAVRNRRVSILNSNPLWGPRRNLVVPIGMVGTALVGVTNLYGPGLQKVFGTTPIPGMFWGLPFTFALGILIMDETRKLIVRTYPNSIVAKMAW</sequence>
<keyword evidence="5" id="KW-0067">ATP-binding</keyword>
<dbReference type="InterPro" id="IPR008250">
    <property type="entry name" value="ATPase_P-typ_transduc_dom_A_sf"/>
</dbReference>
<evidence type="ECO:0000256" key="6">
    <source>
        <dbReference type="ARBA" id="ARBA00022967"/>
    </source>
</evidence>
<dbReference type="SFLD" id="SFLDS00003">
    <property type="entry name" value="Haloacid_Dehalogenase"/>
    <property type="match status" value="1"/>
</dbReference>
<evidence type="ECO:0000313" key="13">
    <source>
        <dbReference type="Proteomes" id="UP000054279"/>
    </source>
</evidence>
<dbReference type="Pfam" id="PF00689">
    <property type="entry name" value="Cation_ATPase_C"/>
    <property type="match status" value="1"/>
</dbReference>
<feature type="transmembrane region" description="Helical" evidence="9">
    <location>
        <begin position="834"/>
        <end position="857"/>
    </location>
</feature>
<dbReference type="Pfam" id="PF00122">
    <property type="entry name" value="E1-E2_ATPase"/>
    <property type="match status" value="1"/>
</dbReference>
<dbReference type="Pfam" id="PF13246">
    <property type="entry name" value="Cation_ATPase"/>
    <property type="match status" value="1"/>
</dbReference>
<dbReference type="Gene3D" id="3.40.1110.10">
    <property type="entry name" value="Calcium-transporting ATPase, cytoplasmic domain N"/>
    <property type="match status" value="1"/>
</dbReference>
<evidence type="ECO:0000259" key="10">
    <source>
        <dbReference type="Pfam" id="PF00122"/>
    </source>
</evidence>
<feature type="transmembrane region" description="Helical" evidence="9">
    <location>
        <begin position="877"/>
        <end position="896"/>
    </location>
</feature>
<dbReference type="PRINTS" id="PR00119">
    <property type="entry name" value="CATATPASE"/>
</dbReference>
<keyword evidence="13" id="KW-1185">Reference proteome</keyword>
<evidence type="ECO:0000256" key="4">
    <source>
        <dbReference type="ARBA" id="ARBA00022741"/>
    </source>
</evidence>
<dbReference type="GO" id="GO:0030007">
    <property type="term" value="P:intracellular potassium ion homeostasis"/>
    <property type="evidence" value="ECO:0007669"/>
    <property type="project" value="TreeGrafter"/>
</dbReference>
<dbReference type="InterPro" id="IPR006068">
    <property type="entry name" value="ATPase_P-typ_cation-transptr_C"/>
</dbReference>
<keyword evidence="7 9" id="KW-1133">Transmembrane helix</keyword>
<dbReference type="AlphaFoldDB" id="A0A0C9VI64"/>
<dbReference type="HOGENOM" id="CLU_002360_4_1_1"/>
<dbReference type="GO" id="GO:0005391">
    <property type="term" value="F:P-type sodium:potassium-exchanging transporter activity"/>
    <property type="evidence" value="ECO:0007669"/>
    <property type="project" value="TreeGrafter"/>
</dbReference>
<dbReference type="FunFam" id="3.40.50.1000:FF:000083">
    <property type="entry name" value="Sodium/potassium-transporting ATPase subunit alpha"/>
    <property type="match status" value="1"/>
</dbReference>
<evidence type="ECO:0000256" key="8">
    <source>
        <dbReference type="ARBA" id="ARBA00023136"/>
    </source>
</evidence>
<dbReference type="InterPro" id="IPR018303">
    <property type="entry name" value="ATPase_P-typ_P_site"/>
</dbReference>
<dbReference type="GO" id="GO:0005524">
    <property type="term" value="F:ATP binding"/>
    <property type="evidence" value="ECO:0007669"/>
    <property type="project" value="UniProtKB-KW"/>
</dbReference>
<evidence type="ECO:0000256" key="5">
    <source>
        <dbReference type="ARBA" id="ARBA00022840"/>
    </source>
</evidence>
<keyword evidence="6" id="KW-1278">Translocase</keyword>
<dbReference type="InterPro" id="IPR044492">
    <property type="entry name" value="P_typ_ATPase_HD_dom"/>
</dbReference>
<feature type="domain" description="Cation-transporting P-type ATPase C-terminal" evidence="11">
    <location>
        <begin position="740"/>
        <end position="933"/>
    </location>
</feature>
<dbReference type="InterPro" id="IPR050510">
    <property type="entry name" value="Cation_transp_ATPase_P-type"/>
</dbReference>
<evidence type="ECO:0000256" key="1">
    <source>
        <dbReference type="ARBA" id="ARBA00004651"/>
    </source>
</evidence>
<dbReference type="InterPro" id="IPR036412">
    <property type="entry name" value="HAD-like_sf"/>
</dbReference>
<dbReference type="InterPro" id="IPR023214">
    <property type="entry name" value="HAD_sf"/>
</dbReference>
<protein>
    <recommendedName>
        <fullName evidence="14">Cation-transporting P-type ATPase C-terminal domain-containing protein</fullName>
    </recommendedName>
</protein>
<dbReference type="GO" id="GO:0005886">
    <property type="term" value="C:plasma membrane"/>
    <property type="evidence" value="ECO:0007669"/>
    <property type="project" value="UniProtKB-SubCell"/>
</dbReference>
<name>A0A0C9VI64_SPHS4</name>
<dbReference type="GO" id="GO:1990573">
    <property type="term" value="P:potassium ion import across plasma membrane"/>
    <property type="evidence" value="ECO:0007669"/>
    <property type="project" value="TreeGrafter"/>
</dbReference>
<accession>A0A0C9VI64</accession>
<organism evidence="12 13">
    <name type="scientific">Sphaerobolus stellatus (strain SS14)</name>
    <dbReference type="NCBI Taxonomy" id="990650"/>
    <lineage>
        <taxon>Eukaryota</taxon>
        <taxon>Fungi</taxon>
        <taxon>Dikarya</taxon>
        <taxon>Basidiomycota</taxon>
        <taxon>Agaricomycotina</taxon>
        <taxon>Agaricomycetes</taxon>
        <taxon>Phallomycetidae</taxon>
        <taxon>Geastrales</taxon>
        <taxon>Sphaerobolaceae</taxon>
        <taxon>Sphaerobolus</taxon>
    </lineage>
</organism>
<keyword evidence="3 9" id="KW-0812">Transmembrane</keyword>
<dbReference type="InterPro" id="IPR001757">
    <property type="entry name" value="P_typ_ATPase"/>
</dbReference>
<evidence type="ECO:0000313" key="12">
    <source>
        <dbReference type="EMBL" id="KIJ37215.1"/>
    </source>
</evidence>
<feature type="transmembrane region" description="Helical" evidence="9">
    <location>
        <begin position="908"/>
        <end position="926"/>
    </location>
</feature>
<dbReference type="PRINTS" id="PR00121">
    <property type="entry name" value="NAKATPASE"/>
</dbReference>
<gene>
    <name evidence="12" type="ORF">M422DRAFT_232002</name>
</gene>
<dbReference type="EMBL" id="KN837171">
    <property type="protein sequence ID" value="KIJ37215.1"/>
    <property type="molecule type" value="Genomic_DNA"/>
</dbReference>
<feature type="domain" description="P-type ATPase A" evidence="10">
    <location>
        <begin position="59"/>
        <end position="168"/>
    </location>
</feature>
<dbReference type="InterPro" id="IPR023298">
    <property type="entry name" value="ATPase_P-typ_TM_dom_sf"/>
</dbReference>
<feature type="transmembrane region" description="Helical" evidence="9">
    <location>
        <begin position="703"/>
        <end position="727"/>
    </location>
</feature>
<evidence type="ECO:0008006" key="14">
    <source>
        <dbReference type="Google" id="ProtNLM"/>
    </source>
</evidence>
<dbReference type="NCBIfam" id="TIGR01494">
    <property type="entry name" value="ATPase_P-type"/>
    <property type="match status" value="2"/>
</dbReference>
<dbReference type="SFLD" id="SFLDG00002">
    <property type="entry name" value="C1.7:_P-type_atpase_like"/>
    <property type="match status" value="1"/>
</dbReference>
<dbReference type="SUPFAM" id="SSF81660">
    <property type="entry name" value="Metal cation-transporting ATPase, ATP-binding domain N"/>
    <property type="match status" value="1"/>
</dbReference>
<evidence type="ECO:0000256" key="9">
    <source>
        <dbReference type="SAM" id="Phobius"/>
    </source>
</evidence>
<dbReference type="Gene3D" id="1.20.1110.10">
    <property type="entry name" value="Calcium-transporting ATPase, transmembrane domain"/>
    <property type="match status" value="1"/>
</dbReference>
<dbReference type="Proteomes" id="UP000054279">
    <property type="component" value="Unassembled WGS sequence"/>
</dbReference>
<feature type="transmembrane region" description="Helical" evidence="9">
    <location>
        <begin position="774"/>
        <end position="801"/>
    </location>
</feature>
<dbReference type="OrthoDB" id="158672at2759"/>
<keyword evidence="2" id="KW-1003">Cell membrane</keyword>
<dbReference type="InterPro" id="IPR023299">
    <property type="entry name" value="ATPase_P-typ_cyto_dom_N"/>
</dbReference>
<comment type="subcellular location">
    <subcellularLocation>
        <location evidence="1">Cell membrane</location>
        <topology evidence="1">Multi-pass membrane protein</topology>
    </subcellularLocation>
</comment>
<feature type="transmembrane region" description="Helical" evidence="9">
    <location>
        <begin position="184"/>
        <end position="209"/>
    </location>
</feature>
<dbReference type="SUPFAM" id="SSF56784">
    <property type="entry name" value="HAD-like"/>
    <property type="match status" value="1"/>
</dbReference>
<dbReference type="SUPFAM" id="SSF81665">
    <property type="entry name" value="Calcium ATPase, transmembrane domain M"/>
    <property type="match status" value="1"/>
</dbReference>
<dbReference type="InterPro" id="IPR059000">
    <property type="entry name" value="ATPase_P-type_domA"/>
</dbReference>
<feature type="transmembrane region" description="Helical" evidence="9">
    <location>
        <begin position="21"/>
        <end position="45"/>
    </location>
</feature>
<dbReference type="FunFam" id="3.40.50.1000:FF:000001">
    <property type="entry name" value="Phospholipid-transporting ATPase IC"/>
    <property type="match status" value="1"/>
</dbReference>
<reference evidence="12 13" key="1">
    <citation type="submission" date="2014-06" db="EMBL/GenBank/DDBJ databases">
        <title>Evolutionary Origins and Diversification of the Mycorrhizal Mutualists.</title>
        <authorList>
            <consortium name="DOE Joint Genome Institute"/>
            <consortium name="Mycorrhizal Genomics Consortium"/>
            <person name="Kohler A."/>
            <person name="Kuo A."/>
            <person name="Nagy L.G."/>
            <person name="Floudas D."/>
            <person name="Copeland A."/>
            <person name="Barry K.W."/>
            <person name="Cichocki N."/>
            <person name="Veneault-Fourrey C."/>
            <person name="LaButti K."/>
            <person name="Lindquist E.A."/>
            <person name="Lipzen A."/>
            <person name="Lundell T."/>
            <person name="Morin E."/>
            <person name="Murat C."/>
            <person name="Riley R."/>
            <person name="Ohm R."/>
            <person name="Sun H."/>
            <person name="Tunlid A."/>
            <person name="Henrissat B."/>
            <person name="Grigoriev I.V."/>
            <person name="Hibbett D.S."/>
            <person name="Martin F."/>
        </authorList>
    </citation>
    <scope>NUCLEOTIDE SEQUENCE [LARGE SCALE GENOMIC DNA]</scope>
    <source>
        <strain evidence="12 13">SS14</strain>
    </source>
</reference>
<evidence type="ECO:0000256" key="2">
    <source>
        <dbReference type="ARBA" id="ARBA00022475"/>
    </source>
</evidence>
<evidence type="ECO:0000259" key="11">
    <source>
        <dbReference type="Pfam" id="PF00689"/>
    </source>
</evidence>
<dbReference type="GO" id="GO:0036376">
    <property type="term" value="P:sodium ion export across plasma membrane"/>
    <property type="evidence" value="ECO:0007669"/>
    <property type="project" value="TreeGrafter"/>
</dbReference>
<dbReference type="PANTHER" id="PTHR43294:SF21">
    <property type="entry name" value="CATION TRANSPORTING ATPASE"/>
    <property type="match status" value="1"/>
</dbReference>
<evidence type="ECO:0000256" key="3">
    <source>
        <dbReference type="ARBA" id="ARBA00022692"/>
    </source>
</evidence>
<dbReference type="Gene3D" id="3.40.50.1000">
    <property type="entry name" value="HAD superfamily/HAD-like"/>
    <property type="match status" value="1"/>
</dbReference>
<dbReference type="GO" id="GO:0016887">
    <property type="term" value="F:ATP hydrolysis activity"/>
    <property type="evidence" value="ECO:0007669"/>
    <property type="project" value="InterPro"/>
</dbReference>
<dbReference type="PANTHER" id="PTHR43294">
    <property type="entry name" value="SODIUM/POTASSIUM-TRANSPORTING ATPASE SUBUNIT ALPHA"/>
    <property type="match status" value="1"/>
</dbReference>
<dbReference type="GO" id="GO:0006883">
    <property type="term" value="P:intracellular sodium ion homeostasis"/>
    <property type="evidence" value="ECO:0007669"/>
    <property type="project" value="TreeGrafter"/>
</dbReference>
<dbReference type="PROSITE" id="PS00154">
    <property type="entry name" value="ATPASE_E1_E2"/>
    <property type="match status" value="1"/>
</dbReference>